<dbReference type="AlphaFoldDB" id="A0A0S4JDH8"/>
<feature type="transmembrane region" description="Helical" evidence="3">
    <location>
        <begin position="31"/>
        <end position="56"/>
    </location>
</feature>
<sequence length="941" mass="103239">MSSTPNGVTVQAGGSADLILGPLCKWTTEDWLCYLTVFPILLWLLIAVLVVLVLCLRTAVGKEYLRLSDWTESSLIPESIKNLSRKRRDRIVTSLRAIPLQKLFRKINLEEAFSESCAAVGVATLGDLMLLRPVFLRDLGFGATEKQQIMRSIEKRAQYVDELHRIRDTTIELPSGVPTEVEEAHAGNRGTIQFFILKPSAAYIQQHSSKESLYSASTRSFQAFVNLPGGGGSGSIGGADAYGSSIAASNAAKANSLASLMQSEVHSETVSMLFWDYFRSQFAAETQTAAAEPPLISIAAGMRRSARVSKDFYLAVRKRWDEAQRRLLLIHVSLVTTYKRISVRHAPVTMLVNEQFWLGFVLRWNLQQKRLAQLKALERAKKEAKDRLKVLEYEAQLAAQRQNIGEGGAAKRMSVAWAAMTAAPREVIRKLGTIMSPIGRLIKEARMPVPSLRTPKAGSTSASGGGSAQNGDTPDGNDSTSTDGFYLVEYPDDSHRRNADDDDDSSDGDDGKPHDESGHHTDNNADGAEDTVPLDDDDNAISQEDRDRAELFELDPFLEGWETAPISLHEESFAVAVSFGRYLDASEYNGSKFVLDNVQAHANRRGEEEAQLLSNDADETEADDFLRELASEVRYVTSTTLWNRFVHEFQEGEVGVVVPAPTKKRRKSVKKRGSLFQKLASVATGKGQVGEEEGEELEEKVPTSPINGSGNEGYQPPVFLPPAGSLSKPSTRNEFQVQLHIISVLNTSERFDAMRQRLLLMRRDDTVEEWRQEAEQHQQARIATKNRILADPLLAGEPVGGPVAPRSKTPLNLSPVRRRLKRAPAAYEASGPLRLFGGANNSIPGIQGGSVVMGNSQTSGGEPSSAQSSSSTTTPPQRFMTPNRSTRSAHNGEMIIAAATTSRSKRTQSPPIVRSGTQSPHTPVEERSRRSPASPTADEHL</sequence>
<dbReference type="EMBL" id="CYKH01001613">
    <property type="protein sequence ID" value="CUG88044.1"/>
    <property type="molecule type" value="Genomic_DNA"/>
</dbReference>
<name>A0A0S4JDH8_BODSA</name>
<feature type="compositionally biased region" description="Polar residues" evidence="2">
    <location>
        <begin position="853"/>
        <end position="862"/>
    </location>
</feature>
<feature type="compositionally biased region" description="Polar residues" evidence="2">
    <location>
        <begin position="469"/>
        <end position="483"/>
    </location>
</feature>
<organism evidence="4 5">
    <name type="scientific">Bodo saltans</name>
    <name type="common">Flagellated protozoan</name>
    <dbReference type="NCBI Taxonomy" id="75058"/>
    <lineage>
        <taxon>Eukaryota</taxon>
        <taxon>Discoba</taxon>
        <taxon>Euglenozoa</taxon>
        <taxon>Kinetoplastea</taxon>
        <taxon>Metakinetoplastina</taxon>
        <taxon>Eubodonida</taxon>
        <taxon>Bodonidae</taxon>
        <taxon>Bodo</taxon>
    </lineage>
</organism>
<evidence type="ECO:0000256" key="2">
    <source>
        <dbReference type="SAM" id="MobiDB-lite"/>
    </source>
</evidence>
<proteinExistence type="predicted"/>
<feature type="compositionally biased region" description="Acidic residues" evidence="2">
    <location>
        <begin position="527"/>
        <end position="539"/>
    </location>
</feature>
<feature type="compositionally biased region" description="Polar residues" evidence="2">
    <location>
        <begin position="899"/>
        <end position="921"/>
    </location>
</feature>
<keyword evidence="3" id="KW-0812">Transmembrane</keyword>
<feature type="compositionally biased region" description="Basic and acidic residues" evidence="2">
    <location>
        <begin position="509"/>
        <end position="523"/>
    </location>
</feature>
<reference evidence="5" key="1">
    <citation type="submission" date="2015-09" db="EMBL/GenBank/DDBJ databases">
        <authorList>
            <consortium name="Pathogen Informatics"/>
        </authorList>
    </citation>
    <scope>NUCLEOTIDE SEQUENCE [LARGE SCALE GENOMIC DNA]</scope>
    <source>
        <strain evidence="5">Lake Konstanz</strain>
    </source>
</reference>
<feature type="compositionally biased region" description="Polar residues" evidence="2">
    <location>
        <begin position="880"/>
        <end position="889"/>
    </location>
</feature>
<feature type="region of interest" description="Disordered" evidence="2">
    <location>
        <begin position="684"/>
        <end position="715"/>
    </location>
</feature>
<feature type="region of interest" description="Disordered" evidence="2">
    <location>
        <begin position="446"/>
        <end position="540"/>
    </location>
</feature>
<evidence type="ECO:0000256" key="3">
    <source>
        <dbReference type="SAM" id="Phobius"/>
    </source>
</evidence>
<dbReference type="Proteomes" id="UP000051952">
    <property type="component" value="Unassembled WGS sequence"/>
</dbReference>
<feature type="region of interest" description="Disordered" evidence="2">
    <location>
        <begin position="847"/>
        <end position="941"/>
    </location>
</feature>
<keyword evidence="3" id="KW-1133">Transmembrane helix</keyword>
<evidence type="ECO:0000313" key="5">
    <source>
        <dbReference type="Proteomes" id="UP000051952"/>
    </source>
</evidence>
<feature type="compositionally biased region" description="Low complexity" evidence="2">
    <location>
        <begin position="863"/>
        <end position="877"/>
    </location>
</feature>
<protein>
    <submittedName>
        <fullName evidence="4">Membrane-associated protein, putative</fullName>
    </submittedName>
</protein>
<keyword evidence="1" id="KW-0175">Coiled coil</keyword>
<evidence type="ECO:0000313" key="4">
    <source>
        <dbReference type="EMBL" id="CUG88044.1"/>
    </source>
</evidence>
<evidence type="ECO:0000256" key="1">
    <source>
        <dbReference type="SAM" id="Coils"/>
    </source>
</evidence>
<keyword evidence="5" id="KW-1185">Reference proteome</keyword>
<feature type="coiled-coil region" evidence="1">
    <location>
        <begin position="367"/>
        <end position="401"/>
    </location>
</feature>
<dbReference type="VEuPathDB" id="TriTrypDB:BSAL_13415"/>
<keyword evidence="3" id="KW-0472">Membrane</keyword>
<accession>A0A0S4JDH8</accession>
<gene>
    <name evidence="4" type="ORF">BSAL_13415</name>
</gene>